<gene>
    <name evidence="1" type="ORF">GCM10022380_84920</name>
</gene>
<dbReference type="Proteomes" id="UP001501624">
    <property type="component" value="Unassembled WGS sequence"/>
</dbReference>
<organism evidence="1 2">
    <name type="scientific">Amycolatopsis tucumanensis</name>
    <dbReference type="NCBI Taxonomy" id="401106"/>
    <lineage>
        <taxon>Bacteria</taxon>
        <taxon>Bacillati</taxon>
        <taxon>Actinomycetota</taxon>
        <taxon>Actinomycetes</taxon>
        <taxon>Pseudonocardiales</taxon>
        <taxon>Pseudonocardiaceae</taxon>
        <taxon>Amycolatopsis</taxon>
    </lineage>
</organism>
<name>A0ABP7JTF1_9PSEU</name>
<accession>A0ABP7JTF1</accession>
<evidence type="ECO:0000313" key="2">
    <source>
        <dbReference type="Proteomes" id="UP001501624"/>
    </source>
</evidence>
<dbReference type="EMBL" id="BAABCM010000022">
    <property type="protein sequence ID" value="GAA3854080.1"/>
    <property type="molecule type" value="Genomic_DNA"/>
</dbReference>
<evidence type="ECO:0000313" key="1">
    <source>
        <dbReference type="EMBL" id="GAA3854080.1"/>
    </source>
</evidence>
<protein>
    <submittedName>
        <fullName evidence="1">Uncharacterized protein</fullName>
    </submittedName>
</protein>
<proteinExistence type="predicted"/>
<reference evidence="2" key="1">
    <citation type="journal article" date="2019" name="Int. J. Syst. Evol. Microbiol.">
        <title>The Global Catalogue of Microorganisms (GCM) 10K type strain sequencing project: providing services to taxonomists for standard genome sequencing and annotation.</title>
        <authorList>
            <consortium name="The Broad Institute Genomics Platform"/>
            <consortium name="The Broad Institute Genome Sequencing Center for Infectious Disease"/>
            <person name="Wu L."/>
            <person name="Ma J."/>
        </authorList>
    </citation>
    <scope>NUCLEOTIDE SEQUENCE [LARGE SCALE GENOMIC DNA]</scope>
    <source>
        <strain evidence="2">JCM 17017</strain>
    </source>
</reference>
<comment type="caution">
    <text evidence="1">The sequence shown here is derived from an EMBL/GenBank/DDBJ whole genome shotgun (WGS) entry which is preliminary data.</text>
</comment>
<keyword evidence="2" id="KW-1185">Reference proteome</keyword>
<sequence length="109" mass="12072">MALRLGIKHRTGEHLAFHNDVPGTARVGRQIPGGLRDRYALTAIRTHATEPPRLATKLMPCVVKYVTRSPATGVREIDTFSPGECNDCATYERLTQHSESREEGAAWSN</sequence>